<feature type="transmembrane region" description="Helical" evidence="8">
    <location>
        <begin position="647"/>
        <end position="673"/>
    </location>
</feature>
<dbReference type="GO" id="GO:0140359">
    <property type="term" value="F:ABC-type transporter activity"/>
    <property type="evidence" value="ECO:0007669"/>
    <property type="project" value="InterPro"/>
</dbReference>
<dbReference type="CDD" id="cd03244">
    <property type="entry name" value="ABCC_MRP_domain2"/>
    <property type="match status" value="1"/>
</dbReference>
<dbReference type="SUPFAM" id="SSF90123">
    <property type="entry name" value="ABC transporter transmembrane region"/>
    <property type="match status" value="2"/>
</dbReference>
<keyword evidence="6 8" id="KW-1133">Transmembrane helix</keyword>
<dbReference type="RefSeq" id="XP_019624718.1">
    <property type="nucleotide sequence ID" value="XM_019769159.1"/>
</dbReference>
<sequence length="1125" mass="124978">METLFCGPPYETQSNNSTFVQQWNSTFVQQWNSTAARQHDSGLHDLECLVDGLNLLPHVVVLPLAVLLVAAVGHYRRHDYTPLYNQSWVLFPGHSVRWLTIFALLFVTLCEETTVEVALDRLTNVYRNEKAFLLLSPVLLKHIITWVTMETERQTEASLLQERYLVSPGEFLQNGFVLLVLLMILSVLRTGTQATSMCLSFKVGTVLRRGMQAMIYKKCLLLPSWLLENDNISMGQVTNHISMGCNMLAAFFFLFHFSWATLVQGIKLLKLYAWEHLFVEKVMEARKDEVKQLHSRAWWKILAKAFSALTLFYTLHGPFSEIPTLLGLFAAMSVATKRLGTFLQSLEVEGVGDDLQFSTEDHKNMNGDGAVTADHNEVRDGSFTWESDSQTANISEINLKIPKGKLTIVVGQVGSGKSSLLSAMLGEMRTLKGRVLWNKKQNTISYATQRAWLLNASLRDNVTFGLPFDNARKEDQNVGDRKEAENGSAVVAHHLIHNVNRLSRHMSVTSLVSSVEDIWVRGSDCCEDETKKDYEKSVEDTQIEDKENEPNVELGKLVEKEERLEGDVKLKYYAIFAAACGLHLAILVLFLQVSKTGVALALDFWLAAWSGSNIGGNMDAWNHTEAGANYTLGNTSQPLQDSTGYYIIGYTGLSVGAIVLSAAAVATSILSSLRGARYLPNEMEAFLRFGLGLVSAIIALGVVTPYFLIGMLPILVFYYGMQKLYRASNRELKRIATITESPVCSQLSESFGGLSTIRAYRAEERFTNEMKRRINEAFTPNLYLLGVECWIGVRLVSAGAVVIFVGGLTSVVAGLQGLVSPAWVGLAISYAIRMQLQLFSAVSAFAKVEAKMTHAERVDTYSRIPGEIYQRETGNTIPQREWPESGTVQLDNVSARYDQSLDPVLIKVTANIKAGEKVGICGRTGSGKSSLTLALFRMIDMFEGVISIDGVDISRVPLTLLRSRLSIIPQDPVLFSGTIRFNLDPEANSDDEELWRALEIAQLKTLVTDMPNKLDEMVTEGGENFSVGQRQLFCLARAFVRKSRILIMDEATASVDMETDAVLQDVIKVAFGDRTVITVAHRIATILNSDRILVLDQGKLVENDSPENLLKNPDGLFTAMVKANK</sequence>
<keyword evidence="7 8" id="KW-0472">Membrane</keyword>
<dbReference type="GO" id="GO:0016020">
    <property type="term" value="C:membrane"/>
    <property type="evidence" value="ECO:0007669"/>
    <property type="project" value="UniProtKB-SubCell"/>
</dbReference>
<dbReference type="SMART" id="SM00382">
    <property type="entry name" value="AAA"/>
    <property type="match status" value="2"/>
</dbReference>
<dbReference type="InterPro" id="IPR003439">
    <property type="entry name" value="ABC_transporter-like_ATP-bd"/>
</dbReference>
<dbReference type="GO" id="GO:0016887">
    <property type="term" value="F:ATP hydrolysis activity"/>
    <property type="evidence" value="ECO:0007669"/>
    <property type="project" value="InterPro"/>
</dbReference>
<evidence type="ECO:0000313" key="12">
    <source>
        <dbReference type="RefSeq" id="XP_019624718.1"/>
    </source>
</evidence>
<accession>A0A6P4YJW1</accession>
<feature type="transmembrane region" description="Helical" evidence="8">
    <location>
        <begin position="171"/>
        <end position="188"/>
    </location>
</feature>
<keyword evidence="11" id="KW-1185">Reference proteome</keyword>
<dbReference type="PROSITE" id="PS00211">
    <property type="entry name" value="ABC_TRANSPORTER_1"/>
    <property type="match status" value="1"/>
</dbReference>
<gene>
    <name evidence="12" type="primary">LOC109470274</name>
</gene>
<dbReference type="Pfam" id="PF00005">
    <property type="entry name" value="ABC_tran"/>
    <property type="match status" value="2"/>
</dbReference>
<dbReference type="OrthoDB" id="6500128at2759"/>
<dbReference type="KEGG" id="bbel:109470274"/>
<evidence type="ECO:0000313" key="11">
    <source>
        <dbReference type="Proteomes" id="UP000515135"/>
    </source>
</evidence>
<dbReference type="InterPro" id="IPR003593">
    <property type="entry name" value="AAA+_ATPase"/>
</dbReference>
<feature type="transmembrane region" description="Helical" evidence="8">
    <location>
        <begin position="247"/>
        <end position="266"/>
    </location>
</feature>
<evidence type="ECO:0000256" key="5">
    <source>
        <dbReference type="ARBA" id="ARBA00022840"/>
    </source>
</evidence>
<evidence type="ECO:0000259" key="9">
    <source>
        <dbReference type="PROSITE" id="PS50893"/>
    </source>
</evidence>
<keyword evidence="4" id="KW-0547">Nucleotide-binding</keyword>
<dbReference type="Proteomes" id="UP000515135">
    <property type="component" value="Unplaced"/>
</dbReference>
<feature type="transmembrane region" description="Helical" evidence="8">
    <location>
        <begin position="782"/>
        <end position="805"/>
    </location>
</feature>
<keyword evidence="2" id="KW-0813">Transport</keyword>
<comment type="subcellular location">
    <subcellularLocation>
        <location evidence="1">Membrane</location>
    </subcellularLocation>
</comment>
<feature type="domain" description="ABC transporter" evidence="9">
    <location>
        <begin position="888"/>
        <end position="1122"/>
    </location>
</feature>
<evidence type="ECO:0000256" key="7">
    <source>
        <dbReference type="ARBA" id="ARBA00023136"/>
    </source>
</evidence>
<evidence type="ECO:0000256" key="8">
    <source>
        <dbReference type="SAM" id="Phobius"/>
    </source>
</evidence>
<dbReference type="InterPro" id="IPR017871">
    <property type="entry name" value="ABC_transporter-like_CS"/>
</dbReference>
<feature type="transmembrane region" description="Helical" evidence="8">
    <location>
        <begin position="95"/>
        <end position="119"/>
    </location>
</feature>
<evidence type="ECO:0000259" key="10">
    <source>
        <dbReference type="PROSITE" id="PS50929"/>
    </source>
</evidence>
<feature type="transmembrane region" description="Helical" evidence="8">
    <location>
        <begin position="55"/>
        <end position="75"/>
    </location>
</feature>
<dbReference type="PROSITE" id="PS50929">
    <property type="entry name" value="ABC_TM1F"/>
    <property type="match status" value="1"/>
</dbReference>
<dbReference type="Pfam" id="PF00664">
    <property type="entry name" value="ABC_membrane"/>
    <property type="match status" value="1"/>
</dbReference>
<protein>
    <submittedName>
        <fullName evidence="12">ATP-binding cassette sub-family C member 9-like</fullName>
    </submittedName>
</protein>
<dbReference type="Gene3D" id="3.40.50.300">
    <property type="entry name" value="P-loop containing nucleotide triphosphate hydrolases"/>
    <property type="match status" value="2"/>
</dbReference>
<evidence type="ECO:0000256" key="2">
    <source>
        <dbReference type="ARBA" id="ARBA00022448"/>
    </source>
</evidence>
<dbReference type="AlphaFoldDB" id="A0A6P4YJW1"/>
<evidence type="ECO:0000256" key="3">
    <source>
        <dbReference type="ARBA" id="ARBA00022692"/>
    </source>
</evidence>
<feature type="domain" description="ABC transmembrane type-1" evidence="10">
    <location>
        <begin position="678"/>
        <end position="850"/>
    </location>
</feature>
<reference evidence="12" key="1">
    <citation type="submission" date="2025-08" db="UniProtKB">
        <authorList>
            <consortium name="RefSeq"/>
        </authorList>
    </citation>
    <scope>IDENTIFICATION</scope>
    <source>
        <tissue evidence="12">Gonad</tissue>
    </source>
</reference>
<dbReference type="InterPro" id="IPR011527">
    <property type="entry name" value="ABC1_TM_dom"/>
</dbReference>
<dbReference type="InterPro" id="IPR050173">
    <property type="entry name" value="ABC_transporter_C-like"/>
</dbReference>
<dbReference type="Gene3D" id="1.20.1560.10">
    <property type="entry name" value="ABC transporter type 1, transmembrane domain"/>
    <property type="match status" value="2"/>
</dbReference>
<evidence type="ECO:0000256" key="6">
    <source>
        <dbReference type="ARBA" id="ARBA00022989"/>
    </source>
</evidence>
<dbReference type="PANTHER" id="PTHR24223">
    <property type="entry name" value="ATP-BINDING CASSETTE SUB-FAMILY C"/>
    <property type="match status" value="1"/>
</dbReference>
<dbReference type="FunFam" id="3.40.50.300:FF:000197">
    <property type="entry name" value="ATP-binding cassette, sub-family C (CFTR/MRP), member 9"/>
    <property type="match status" value="1"/>
</dbReference>
<organism evidence="11 12">
    <name type="scientific">Branchiostoma belcheri</name>
    <name type="common">Amphioxus</name>
    <dbReference type="NCBI Taxonomy" id="7741"/>
    <lineage>
        <taxon>Eukaryota</taxon>
        <taxon>Metazoa</taxon>
        <taxon>Chordata</taxon>
        <taxon>Cephalochordata</taxon>
        <taxon>Leptocardii</taxon>
        <taxon>Amphioxiformes</taxon>
        <taxon>Branchiostomatidae</taxon>
        <taxon>Branchiostoma</taxon>
    </lineage>
</organism>
<keyword evidence="3 8" id="KW-0812">Transmembrane</keyword>
<keyword evidence="5" id="KW-0067">ATP-binding</keyword>
<dbReference type="SUPFAM" id="SSF52540">
    <property type="entry name" value="P-loop containing nucleoside triphosphate hydrolases"/>
    <property type="match status" value="2"/>
</dbReference>
<dbReference type="PROSITE" id="PS50893">
    <property type="entry name" value="ABC_TRANSPORTER_2"/>
    <property type="match status" value="2"/>
</dbReference>
<dbReference type="PANTHER" id="PTHR24223:SF461">
    <property type="entry name" value="ATP-BINDING CASSETTE SUB-FAMILY C MEMBER SUR"/>
    <property type="match status" value="1"/>
</dbReference>
<dbReference type="GeneID" id="109470274"/>
<feature type="transmembrane region" description="Helical" evidence="8">
    <location>
        <begin position="708"/>
        <end position="725"/>
    </location>
</feature>
<dbReference type="GO" id="GO:0005524">
    <property type="term" value="F:ATP binding"/>
    <property type="evidence" value="ECO:0007669"/>
    <property type="project" value="UniProtKB-KW"/>
</dbReference>
<dbReference type="InterPro" id="IPR036640">
    <property type="entry name" value="ABC1_TM_sf"/>
</dbReference>
<dbReference type="InterPro" id="IPR027417">
    <property type="entry name" value="P-loop_NTPase"/>
</dbReference>
<feature type="domain" description="ABC transporter" evidence="9">
    <location>
        <begin position="378"/>
        <end position="651"/>
    </location>
</feature>
<feature type="transmembrane region" description="Helical" evidence="8">
    <location>
        <begin position="572"/>
        <end position="593"/>
    </location>
</feature>
<proteinExistence type="predicted"/>
<evidence type="ECO:0000256" key="1">
    <source>
        <dbReference type="ARBA" id="ARBA00004370"/>
    </source>
</evidence>
<name>A0A6P4YJW1_BRABE</name>
<evidence type="ECO:0000256" key="4">
    <source>
        <dbReference type="ARBA" id="ARBA00022741"/>
    </source>
</evidence>